<dbReference type="RefSeq" id="WP_072695255.1">
    <property type="nucleotide sequence ID" value="NZ_FOSJ01000027.1"/>
</dbReference>
<reference evidence="2" key="1">
    <citation type="submission" date="2016-10" db="EMBL/GenBank/DDBJ databases">
        <authorList>
            <person name="Varghese N."/>
            <person name="Submissions S."/>
        </authorList>
    </citation>
    <scope>NUCLEOTIDE SEQUENCE [LARGE SCALE GENOMIC DNA]</scope>
    <source>
        <strain evidence="2">DSM 16108</strain>
    </source>
</reference>
<dbReference type="Proteomes" id="UP000199589">
    <property type="component" value="Unassembled WGS sequence"/>
</dbReference>
<accession>A0A1I3Z0X6</accession>
<sequence>MKNKVNFWKEAVKDYKKLDGATKKWVNLAIERLEEKGSSIGKKLGNTQYAKLVGFSELKNQRLGIRLIYRAASDNKIEIIEIVVIGKREAEKVFISADKRISKKTDD</sequence>
<evidence type="ECO:0000313" key="1">
    <source>
        <dbReference type="EMBL" id="SFK37708.1"/>
    </source>
</evidence>
<dbReference type="InterPro" id="IPR035093">
    <property type="entry name" value="RelE/ParE_toxin_dom_sf"/>
</dbReference>
<proteinExistence type="predicted"/>
<dbReference type="Gene3D" id="3.30.2310.20">
    <property type="entry name" value="RelE-like"/>
    <property type="match status" value="1"/>
</dbReference>
<dbReference type="EMBL" id="FOSJ01000027">
    <property type="protein sequence ID" value="SFK37708.1"/>
    <property type="molecule type" value="Genomic_DNA"/>
</dbReference>
<protein>
    <submittedName>
        <fullName evidence="1">mRNA interferase RelE/StbE</fullName>
    </submittedName>
</protein>
<dbReference type="AlphaFoldDB" id="A0A1I3Z0X6"/>
<dbReference type="SUPFAM" id="SSF143011">
    <property type="entry name" value="RelE-like"/>
    <property type="match status" value="1"/>
</dbReference>
<keyword evidence="2" id="KW-1185">Reference proteome</keyword>
<dbReference type="OrthoDB" id="2167761at2"/>
<organism evidence="1 2">
    <name type="scientific">Marinilactibacillus piezotolerans</name>
    <dbReference type="NCBI Taxonomy" id="258723"/>
    <lineage>
        <taxon>Bacteria</taxon>
        <taxon>Bacillati</taxon>
        <taxon>Bacillota</taxon>
        <taxon>Bacilli</taxon>
        <taxon>Lactobacillales</taxon>
        <taxon>Carnobacteriaceae</taxon>
        <taxon>Marinilactibacillus</taxon>
    </lineage>
</organism>
<gene>
    <name evidence="1" type="ORF">SAMN04488569_102722</name>
</gene>
<evidence type="ECO:0000313" key="2">
    <source>
        <dbReference type="Proteomes" id="UP000199589"/>
    </source>
</evidence>
<name>A0A1I3Z0X6_9LACT</name>